<evidence type="ECO:0000256" key="4">
    <source>
        <dbReference type="ARBA" id="ARBA00023049"/>
    </source>
</evidence>
<dbReference type="PANTHER" id="PTHR46112">
    <property type="entry name" value="AMINOPEPTIDASE"/>
    <property type="match status" value="1"/>
</dbReference>
<gene>
    <name evidence="8" type="ORF">Pla52n_35160</name>
</gene>
<comment type="caution">
    <text evidence="8">The sequence shown here is derived from an EMBL/GenBank/DDBJ whole genome shotgun (WGS) entry which is preliminary data.</text>
</comment>
<evidence type="ECO:0000256" key="2">
    <source>
        <dbReference type="ARBA" id="ARBA00022723"/>
    </source>
</evidence>
<evidence type="ECO:0000259" key="7">
    <source>
        <dbReference type="Pfam" id="PF01321"/>
    </source>
</evidence>
<reference evidence="8 9" key="1">
    <citation type="submission" date="2019-02" db="EMBL/GenBank/DDBJ databases">
        <title>Deep-cultivation of Planctomycetes and their phenomic and genomic characterization uncovers novel biology.</title>
        <authorList>
            <person name="Wiegand S."/>
            <person name="Jogler M."/>
            <person name="Boedeker C."/>
            <person name="Pinto D."/>
            <person name="Vollmers J."/>
            <person name="Rivas-Marin E."/>
            <person name="Kohn T."/>
            <person name="Peeters S.H."/>
            <person name="Heuer A."/>
            <person name="Rast P."/>
            <person name="Oberbeckmann S."/>
            <person name="Bunk B."/>
            <person name="Jeske O."/>
            <person name="Meyerdierks A."/>
            <person name="Storesund J.E."/>
            <person name="Kallscheuer N."/>
            <person name="Luecker S."/>
            <person name="Lage O.M."/>
            <person name="Pohl T."/>
            <person name="Merkel B.J."/>
            <person name="Hornburger P."/>
            <person name="Mueller R.-W."/>
            <person name="Bruemmer F."/>
            <person name="Labrenz M."/>
            <person name="Spormann A.M."/>
            <person name="Op Den Camp H."/>
            <person name="Overmann J."/>
            <person name="Amann R."/>
            <person name="Jetten M.S.M."/>
            <person name="Mascher T."/>
            <person name="Medema M.H."/>
            <person name="Devos D.P."/>
            <person name="Kaster A.-K."/>
            <person name="Ovreas L."/>
            <person name="Rohde M."/>
            <person name="Galperin M.Y."/>
            <person name="Jogler C."/>
        </authorList>
    </citation>
    <scope>NUCLEOTIDE SEQUENCE [LARGE SCALE GENOMIC DNA]</scope>
    <source>
        <strain evidence="8 9">Pla52n</strain>
    </source>
</reference>
<dbReference type="GO" id="GO:0006508">
    <property type="term" value="P:proteolysis"/>
    <property type="evidence" value="ECO:0007669"/>
    <property type="project" value="UniProtKB-KW"/>
</dbReference>
<comment type="similarity">
    <text evidence="5">Belongs to the peptidase M24B family.</text>
</comment>
<dbReference type="GO" id="GO:0046872">
    <property type="term" value="F:metal ion binding"/>
    <property type="evidence" value="ECO:0007669"/>
    <property type="project" value="UniProtKB-KW"/>
</dbReference>
<accession>A0A5C6ATS4</accession>
<keyword evidence="3 8" id="KW-0378">Hydrolase</keyword>
<dbReference type="GO" id="GO:0008237">
    <property type="term" value="F:metallopeptidase activity"/>
    <property type="evidence" value="ECO:0007669"/>
    <property type="project" value="UniProtKB-KW"/>
</dbReference>
<feature type="domain" description="Creatinase N-terminal" evidence="7">
    <location>
        <begin position="4"/>
        <end position="131"/>
    </location>
</feature>
<dbReference type="InterPro" id="IPR036005">
    <property type="entry name" value="Creatinase/aminopeptidase-like"/>
</dbReference>
<dbReference type="EC" id="3.4.-.-" evidence="8"/>
<keyword evidence="1" id="KW-0645">Protease</keyword>
<evidence type="ECO:0000313" key="9">
    <source>
        <dbReference type="Proteomes" id="UP000320176"/>
    </source>
</evidence>
<dbReference type="SUPFAM" id="SSF55920">
    <property type="entry name" value="Creatinase/aminopeptidase"/>
    <property type="match status" value="1"/>
</dbReference>
<feature type="domain" description="Peptidase M24" evidence="6">
    <location>
        <begin position="139"/>
        <end position="341"/>
    </location>
</feature>
<keyword evidence="9" id="KW-1185">Reference proteome</keyword>
<dbReference type="PANTHER" id="PTHR46112:SF3">
    <property type="entry name" value="AMINOPEPTIDASE YPDF"/>
    <property type="match status" value="1"/>
</dbReference>
<dbReference type="Pfam" id="PF00557">
    <property type="entry name" value="Peptidase_M24"/>
    <property type="match status" value="1"/>
</dbReference>
<proteinExistence type="inferred from homology"/>
<dbReference type="RefSeq" id="WP_146520791.1">
    <property type="nucleotide sequence ID" value="NZ_CP151726.1"/>
</dbReference>
<dbReference type="InterPro" id="IPR000994">
    <property type="entry name" value="Pept_M24"/>
</dbReference>
<dbReference type="Proteomes" id="UP000320176">
    <property type="component" value="Unassembled WGS sequence"/>
</dbReference>
<dbReference type="Gene3D" id="3.40.350.10">
    <property type="entry name" value="Creatinase/prolidase N-terminal domain"/>
    <property type="match status" value="1"/>
</dbReference>
<dbReference type="InterPro" id="IPR050659">
    <property type="entry name" value="Peptidase_M24B"/>
</dbReference>
<dbReference type="EMBL" id="SJPN01000004">
    <property type="protein sequence ID" value="TWU02466.1"/>
    <property type="molecule type" value="Genomic_DNA"/>
</dbReference>
<sequence>MTERINRLRDRFQDLKIDAMLVSNEINVGYLSGFTGDSSWLLITEGSATIFSDGRYRTQIASECPTLKCVIRTPSQQMVEMVREGVGELPDARIGIESQHISVAMMSSLTEKCPETNWQPVESAVEGLRMIKDAREIETLRRAVDINQRAYQSVVAKFRPEWTEREIAFELEATMRFLGGQGVSFQPIVGAGPNGALPHYRPGNVAIGDYPTLLVDWGTFYGGYASDMTRTLHRPDASEKFRSAYLAVLDAQLAAIDKIRPGVAAQDVDTAARDVLKNAGLGDYFVHGLGHGVGLQIHEAPRMSAVSTENLAVGMVITVEPGVYFEGDFGIRIEDDVLVTETGHEVLSTLPKGLDDCQLIL</sequence>
<dbReference type="InterPro" id="IPR000587">
    <property type="entry name" value="Creatinase_N"/>
</dbReference>
<dbReference type="InterPro" id="IPR001131">
    <property type="entry name" value="Peptidase_M24B_aminopep-P_CS"/>
</dbReference>
<dbReference type="Pfam" id="PF01321">
    <property type="entry name" value="Creatinase_N"/>
    <property type="match status" value="1"/>
</dbReference>
<dbReference type="PROSITE" id="PS00491">
    <property type="entry name" value="PROLINE_PEPTIDASE"/>
    <property type="match status" value="1"/>
</dbReference>
<dbReference type="CDD" id="cd01092">
    <property type="entry name" value="APP-like"/>
    <property type="match status" value="1"/>
</dbReference>
<dbReference type="AlphaFoldDB" id="A0A5C6ATS4"/>
<dbReference type="SUPFAM" id="SSF53092">
    <property type="entry name" value="Creatinase/prolidase N-terminal domain"/>
    <property type="match status" value="1"/>
</dbReference>
<evidence type="ECO:0000256" key="1">
    <source>
        <dbReference type="ARBA" id="ARBA00022670"/>
    </source>
</evidence>
<dbReference type="InterPro" id="IPR029149">
    <property type="entry name" value="Creatin/AminoP/Spt16_N"/>
</dbReference>
<evidence type="ECO:0000256" key="3">
    <source>
        <dbReference type="ARBA" id="ARBA00022801"/>
    </source>
</evidence>
<keyword evidence="4" id="KW-0482">Metalloprotease</keyword>
<evidence type="ECO:0000256" key="5">
    <source>
        <dbReference type="RuleBase" id="RU000590"/>
    </source>
</evidence>
<dbReference type="OrthoDB" id="9806388at2"/>
<evidence type="ECO:0000259" key="6">
    <source>
        <dbReference type="Pfam" id="PF00557"/>
    </source>
</evidence>
<name>A0A5C6ATS4_9BACT</name>
<protein>
    <submittedName>
        <fullName evidence="8">Putative peptidase</fullName>
        <ecNumber evidence="8">3.4.-.-</ecNumber>
    </submittedName>
</protein>
<dbReference type="Gene3D" id="3.90.230.10">
    <property type="entry name" value="Creatinase/methionine aminopeptidase superfamily"/>
    <property type="match status" value="1"/>
</dbReference>
<organism evidence="8 9">
    <name type="scientific">Stieleria varia</name>
    <dbReference type="NCBI Taxonomy" id="2528005"/>
    <lineage>
        <taxon>Bacteria</taxon>
        <taxon>Pseudomonadati</taxon>
        <taxon>Planctomycetota</taxon>
        <taxon>Planctomycetia</taxon>
        <taxon>Pirellulales</taxon>
        <taxon>Pirellulaceae</taxon>
        <taxon>Stieleria</taxon>
    </lineage>
</organism>
<evidence type="ECO:0000313" key="8">
    <source>
        <dbReference type="EMBL" id="TWU02466.1"/>
    </source>
</evidence>
<keyword evidence="2 5" id="KW-0479">Metal-binding</keyword>